<evidence type="ECO:0000313" key="1">
    <source>
        <dbReference type="EMBL" id="MBD2183661.1"/>
    </source>
</evidence>
<reference evidence="1" key="2">
    <citation type="submission" date="2020-08" db="EMBL/GenBank/DDBJ databases">
        <authorList>
            <person name="Chen M."/>
            <person name="Teng W."/>
            <person name="Zhao L."/>
            <person name="Hu C."/>
            <person name="Zhou Y."/>
            <person name="Han B."/>
            <person name="Song L."/>
            <person name="Shu W."/>
        </authorList>
    </citation>
    <scope>NUCLEOTIDE SEQUENCE</scope>
    <source>
        <strain evidence="1">FACHB-1375</strain>
    </source>
</reference>
<dbReference type="SUPFAM" id="SSF53649">
    <property type="entry name" value="Alkaline phosphatase-like"/>
    <property type="match status" value="1"/>
</dbReference>
<proteinExistence type="predicted"/>
<accession>A0A926VGV3</accession>
<dbReference type="InterPro" id="IPR017850">
    <property type="entry name" value="Alkaline_phosphatase_core_sf"/>
</dbReference>
<evidence type="ECO:0000313" key="2">
    <source>
        <dbReference type="Proteomes" id="UP000641646"/>
    </source>
</evidence>
<keyword evidence="2" id="KW-1185">Reference proteome</keyword>
<dbReference type="RefSeq" id="WP_190468470.1">
    <property type="nucleotide sequence ID" value="NZ_JACJPW010000061.1"/>
</dbReference>
<dbReference type="AlphaFoldDB" id="A0A926VGV3"/>
<reference evidence="1" key="1">
    <citation type="journal article" date="2015" name="ISME J.">
        <title>Draft Genome Sequence of Streptomyces incarnatus NRRL8089, which Produces the Nucleoside Antibiotic Sinefungin.</title>
        <authorList>
            <person name="Oshima K."/>
            <person name="Hattori M."/>
            <person name="Shimizu H."/>
            <person name="Fukuda K."/>
            <person name="Nemoto M."/>
            <person name="Inagaki K."/>
            <person name="Tamura T."/>
        </authorList>
    </citation>
    <scope>NUCLEOTIDE SEQUENCE</scope>
    <source>
        <strain evidence="1">FACHB-1375</strain>
    </source>
</reference>
<protein>
    <submittedName>
        <fullName evidence="1">Alkaline phosphatase family protein</fullName>
    </submittedName>
</protein>
<dbReference type="Proteomes" id="UP000641646">
    <property type="component" value="Unassembled WGS sequence"/>
</dbReference>
<dbReference type="Gene3D" id="3.40.720.10">
    <property type="entry name" value="Alkaline Phosphatase, subunit A"/>
    <property type="match status" value="2"/>
</dbReference>
<dbReference type="Pfam" id="PF01663">
    <property type="entry name" value="Phosphodiest"/>
    <property type="match status" value="1"/>
</dbReference>
<dbReference type="EMBL" id="JACJPW010000061">
    <property type="protein sequence ID" value="MBD2183661.1"/>
    <property type="molecule type" value="Genomic_DNA"/>
</dbReference>
<organism evidence="1 2">
    <name type="scientific">Aerosakkonema funiforme FACHB-1375</name>
    <dbReference type="NCBI Taxonomy" id="2949571"/>
    <lineage>
        <taxon>Bacteria</taxon>
        <taxon>Bacillati</taxon>
        <taxon>Cyanobacteriota</taxon>
        <taxon>Cyanophyceae</taxon>
        <taxon>Oscillatoriophycideae</taxon>
        <taxon>Aerosakkonematales</taxon>
        <taxon>Aerosakkonemataceae</taxon>
        <taxon>Aerosakkonema</taxon>
    </lineage>
</organism>
<comment type="caution">
    <text evidence="1">The sequence shown here is derived from an EMBL/GenBank/DDBJ whole genome shotgun (WGS) entry which is preliminary data.</text>
</comment>
<dbReference type="InterPro" id="IPR002591">
    <property type="entry name" value="Phosphodiest/P_Trfase"/>
</dbReference>
<gene>
    <name evidence="1" type="ORF">H6G03_21800</name>
</gene>
<sequence>MKRPVIAIGLDAADPVTIEYWMSQGHLKNLRRLREQGAYTHLDTFDYYRAETPWTTFLTGCSPEKTGYWAPVKLREGSYDVEEVNAYDFGEFPPFYALGEKYRVAVFDMPQSTLAQEANGIQVLAWGAHSPLTPSHSQPPELLGELIGKYGEHPTLNKDNANTLDVEALIRLKKDMEVGIKRRAEICQDLLQREDWDLFLTIFGETHSAGHYLWHLSPTTDHPLYESVGSQYKGDALLEIFEAIDNAIGDIVSKAPENANVVVFAAHGMGANVMDLPSMVFLPELMYRYSFPGKFGLARGKAGTNPGAPIMSKRAKKCWLRTLWNLKDDSPWKMFLRANLPLKVFNRLESFLGLRQQPDLVSPFELLEQSEPQYFQPALWYKPFWSQMKAFALPSYSEGYIRINLQGREPNGIVAPSEYNAVCDEICEVLYRLKDGRSGQPMVQKIMRTRQSATDCDPKLPDADLVVIWQDDFTTDVVDSLDFGRIGPVPFHRTGSHRARGFLLAHGPDIAAGDELPIGHALDLAPTILDLMGASIPQHFEGKPMLQRAVAALLV</sequence>
<name>A0A926VGV3_9CYAN</name>